<feature type="chain" id="PRO_5001979049" evidence="1">
    <location>
        <begin position="18"/>
        <end position="68"/>
    </location>
</feature>
<evidence type="ECO:0000256" key="1">
    <source>
        <dbReference type="SAM" id="SignalP"/>
    </source>
</evidence>
<keyword evidence="1" id="KW-0732">Signal</keyword>
<keyword evidence="3" id="KW-1185">Reference proteome</keyword>
<dbReference type="HOGENOM" id="CLU_2795736_0_0_1"/>
<dbReference type="EMBL" id="CDHN01000003">
    <property type="protein sequence ID" value="CEJ90006.1"/>
    <property type="molecule type" value="Genomic_DNA"/>
</dbReference>
<name>A0A0A1SYW6_9HYPO</name>
<evidence type="ECO:0000313" key="3">
    <source>
        <dbReference type="Proteomes" id="UP000039046"/>
    </source>
</evidence>
<feature type="signal peptide" evidence="1">
    <location>
        <begin position="1"/>
        <end position="17"/>
    </location>
</feature>
<protein>
    <submittedName>
        <fullName evidence="2">Uncharacterized protein</fullName>
    </submittedName>
</protein>
<dbReference type="AlphaFoldDB" id="A0A0A1SYW6"/>
<organism evidence="2 3">
    <name type="scientific">[Torrubiella] hemipterigena</name>
    <dbReference type="NCBI Taxonomy" id="1531966"/>
    <lineage>
        <taxon>Eukaryota</taxon>
        <taxon>Fungi</taxon>
        <taxon>Dikarya</taxon>
        <taxon>Ascomycota</taxon>
        <taxon>Pezizomycotina</taxon>
        <taxon>Sordariomycetes</taxon>
        <taxon>Hypocreomycetidae</taxon>
        <taxon>Hypocreales</taxon>
        <taxon>Clavicipitaceae</taxon>
        <taxon>Clavicipitaceae incertae sedis</taxon>
        <taxon>'Torrubiella' clade</taxon>
    </lineage>
</organism>
<sequence length="68" mass="7027">MKFFVLAALFSAASVSALPALAIDTSRQFDCPPRVSDYCHAPNIHGGCSFAGSFSSSDPTTCGGCSCF</sequence>
<gene>
    <name evidence="2" type="ORF">VHEMI05818</name>
</gene>
<accession>A0A0A1SYW6</accession>
<reference evidence="2 3" key="1">
    <citation type="journal article" date="2015" name="Genome Announc.">
        <title>Draft Genome Sequence and Gene Annotation of the Entomopathogenic Fungus Verticillium hemipterigenum.</title>
        <authorList>
            <person name="Horn F."/>
            <person name="Habel A."/>
            <person name="Scharf D.H."/>
            <person name="Dworschak J."/>
            <person name="Brakhage A.A."/>
            <person name="Guthke R."/>
            <person name="Hertweck C."/>
            <person name="Linde J."/>
        </authorList>
    </citation>
    <scope>NUCLEOTIDE SEQUENCE [LARGE SCALE GENOMIC DNA]</scope>
</reference>
<evidence type="ECO:0000313" key="2">
    <source>
        <dbReference type="EMBL" id="CEJ90006.1"/>
    </source>
</evidence>
<proteinExistence type="predicted"/>
<dbReference type="Proteomes" id="UP000039046">
    <property type="component" value="Unassembled WGS sequence"/>
</dbReference>